<dbReference type="Pfam" id="PF04082">
    <property type="entry name" value="Fungal_trans"/>
    <property type="match status" value="1"/>
</dbReference>
<dbReference type="AlphaFoldDB" id="A0AAD4GQ85"/>
<name>A0AAD4GQ85_ASPNN</name>
<reference evidence="8" key="1">
    <citation type="journal article" date="2019" name="Beilstein J. Org. Chem.">
        <title>Nanangenines: drimane sesquiterpenoids as the dominant metabolite cohort of a novel Australian fungus, Aspergillus nanangensis.</title>
        <authorList>
            <person name="Lacey H.J."/>
            <person name="Gilchrist C.L.M."/>
            <person name="Crombie A."/>
            <person name="Kalaitzis J.A."/>
            <person name="Vuong D."/>
            <person name="Rutledge P.J."/>
            <person name="Turner P."/>
            <person name="Pitt J.I."/>
            <person name="Lacey E."/>
            <person name="Chooi Y.H."/>
            <person name="Piggott A.M."/>
        </authorList>
    </citation>
    <scope>NUCLEOTIDE SEQUENCE</scope>
    <source>
        <strain evidence="8">MST-FP2251</strain>
    </source>
</reference>
<feature type="region of interest" description="Disordered" evidence="6">
    <location>
        <begin position="1"/>
        <end position="45"/>
    </location>
</feature>
<feature type="compositionally biased region" description="Polar residues" evidence="6">
    <location>
        <begin position="567"/>
        <end position="583"/>
    </location>
</feature>
<feature type="domain" description="Xylanolytic transcriptional activator regulatory" evidence="7">
    <location>
        <begin position="267"/>
        <end position="337"/>
    </location>
</feature>
<dbReference type="GO" id="GO:0003677">
    <property type="term" value="F:DNA binding"/>
    <property type="evidence" value="ECO:0007669"/>
    <property type="project" value="UniProtKB-KW"/>
</dbReference>
<gene>
    <name evidence="8" type="ORF">FE257_000596</name>
</gene>
<dbReference type="SMART" id="SM00906">
    <property type="entry name" value="Fungal_trans"/>
    <property type="match status" value="1"/>
</dbReference>
<reference evidence="8" key="2">
    <citation type="submission" date="2020-02" db="EMBL/GenBank/DDBJ databases">
        <authorList>
            <person name="Gilchrist C.L.M."/>
            <person name="Chooi Y.-H."/>
        </authorList>
    </citation>
    <scope>NUCLEOTIDE SEQUENCE</scope>
    <source>
        <strain evidence="8">MST-FP2251</strain>
    </source>
</reference>
<evidence type="ECO:0000256" key="6">
    <source>
        <dbReference type="SAM" id="MobiDB-lite"/>
    </source>
</evidence>
<evidence type="ECO:0000259" key="7">
    <source>
        <dbReference type="SMART" id="SM00906"/>
    </source>
</evidence>
<keyword evidence="9" id="KW-1185">Reference proteome</keyword>
<keyword evidence="1" id="KW-0862">Zinc</keyword>
<sequence>MELTFHIGPESKGTKRKSTGGACDQCRRSKSHSPQTPADAPISSRVRPAAGYQLNQEQEPISTQINRRQNGSSGHRFIGDLNPIIFFVGDASARLLRGRANQGDCGIWLDKENEILEHDEEIVSDRAPFGPTAEASYRQRPEDGRKLPILPPKRSQEMLVDIYFRRIHPVLPLIDESDFRTQFQEGTISSWLLQAICLVASKDPDATSILRLEGRTGTVPSREFSNLLYDDLTLAVALKLERTRLTLIRILALLSLHNPGPKSFEEGSMYLVQAIQHAFTIGIHLNTGGVTEETKPFIALFWSLWSLDKWNGAVHGRPLVIHERDLGQQLPDIINLFDAPFRVWLSLASTMGEVTAVYRPMLDASFDENKPEIPRFEEILETFNGKEIPMEQMLSLELAYHGIEVLSSRPWGLRAQPKSRTLYLRQDLAVHRIATLMQMCDVRQFLPLPMISYCISLAFALSYKQLKRCKLPSTQHTAKQHVKTFYRSLEALSPTWWLAKIMTRLSERALDGTNNTAERQEQQLGSTSSTKRPFGDLETPATDTFSSMPSAYSEPRSLESVERSKEQQTLPNGTSTAKNQMPYDSTYFGSGNFDDFAADPMFDPDIDNFLGNFLNINIPTAPSHPLFIDPAMTWNSGGVGP</sequence>
<feature type="region of interest" description="Disordered" evidence="6">
    <location>
        <begin position="512"/>
        <end position="583"/>
    </location>
</feature>
<dbReference type="GO" id="GO:0008270">
    <property type="term" value="F:zinc ion binding"/>
    <property type="evidence" value="ECO:0007669"/>
    <property type="project" value="InterPro"/>
</dbReference>
<keyword evidence="5" id="KW-0539">Nucleus</keyword>
<dbReference type="PANTHER" id="PTHR47171">
    <property type="entry name" value="FARA-RELATED"/>
    <property type="match status" value="1"/>
</dbReference>
<dbReference type="PANTHER" id="PTHR47171:SF6">
    <property type="entry name" value="SPECIFIC TRANSCRIPTION FACTOR, PUTATIVE (AFU_ORTHOLOGUE AFUA_2G06130)-RELATED"/>
    <property type="match status" value="1"/>
</dbReference>
<accession>A0AAD4GQ85</accession>
<dbReference type="EMBL" id="VCAU01000100">
    <property type="protein sequence ID" value="KAF9885236.1"/>
    <property type="molecule type" value="Genomic_DNA"/>
</dbReference>
<evidence type="ECO:0000256" key="1">
    <source>
        <dbReference type="ARBA" id="ARBA00022833"/>
    </source>
</evidence>
<feature type="compositionally biased region" description="Polar residues" evidence="6">
    <location>
        <begin position="512"/>
        <end position="531"/>
    </location>
</feature>
<evidence type="ECO:0000313" key="9">
    <source>
        <dbReference type="Proteomes" id="UP001194746"/>
    </source>
</evidence>
<keyword evidence="4" id="KW-0804">Transcription</keyword>
<dbReference type="InterPro" id="IPR052073">
    <property type="entry name" value="Amide_Lactam_Regulators"/>
</dbReference>
<feature type="compositionally biased region" description="Polar residues" evidence="6">
    <location>
        <begin position="541"/>
        <end position="550"/>
    </location>
</feature>
<feature type="compositionally biased region" description="Basic and acidic residues" evidence="6">
    <location>
        <begin position="556"/>
        <end position="566"/>
    </location>
</feature>
<evidence type="ECO:0000256" key="3">
    <source>
        <dbReference type="ARBA" id="ARBA00023125"/>
    </source>
</evidence>
<proteinExistence type="predicted"/>
<organism evidence="8 9">
    <name type="scientific">Aspergillus nanangensis</name>
    <dbReference type="NCBI Taxonomy" id="2582783"/>
    <lineage>
        <taxon>Eukaryota</taxon>
        <taxon>Fungi</taxon>
        <taxon>Dikarya</taxon>
        <taxon>Ascomycota</taxon>
        <taxon>Pezizomycotina</taxon>
        <taxon>Eurotiomycetes</taxon>
        <taxon>Eurotiomycetidae</taxon>
        <taxon>Eurotiales</taxon>
        <taxon>Aspergillaceae</taxon>
        <taxon>Aspergillus</taxon>
        <taxon>Aspergillus subgen. Circumdati</taxon>
    </lineage>
</organism>
<evidence type="ECO:0000256" key="2">
    <source>
        <dbReference type="ARBA" id="ARBA00023015"/>
    </source>
</evidence>
<keyword evidence="2" id="KW-0805">Transcription regulation</keyword>
<dbReference type="CDD" id="cd12148">
    <property type="entry name" value="fungal_TF_MHR"/>
    <property type="match status" value="1"/>
</dbReference>
<comment type="caution">
    <text evidence="8">The sequence shown here is derived from an EMBL/GenBank/DDBJ whole genome shotgun (WGS) entry which is preliminary data.</text>
</comment>
<evidence type="ECO:0000256" key="4">
    <source>
        <dbReference type="ARBA" id="ARBA00023163"/>
    </source>
</evidence>
<protein>
    <recommendedName>
        <fullName evidence="7">Xylanolytic transcriptional activator regulatory domain-containing protein</fullName>
    </recommendedName>
</protein>
<keyword evidence="3" id="KW-0238">DNA-binding</keyword>
<dbReference type="GO" id="GO:0006351">
    <property type="term" value="P:DNA-templated transcription"/>
    <property type="evidence" value="ECO:0007669"/>
    <property type="project" value="InterPro"/>
</dbReference>
<dbReference type="Proteomes" id="UP001194746">
    <property type="component" value="Unassembled WGS sequence"/>
</dbReference>
<dbReference type="InterPro" id="IPR007219">
    <property type="entry name" value="XnlR_reg_dom"/>
</dbReference>
<evidence type="ECO:0000256" key="5">
    <source>
        <dbReference type="ARBA" id="ARBA00023242"/>
    </source>
</evidence>
<evidence type="ECO:0000313" key="8">
    <source>
        <dbReference type="EMBL" id="KAF9885236.1"/>
    </source>
</evidence>